<reference evidence="11 12" key="1">
    <citation type="submission" date="2015-05" db="EMBL/GenBank/DDBJ databases">
        <title>Draft Genome assembly of Streptomyces showdoensis.</title>
        <authorList>
            <person name="Thapa K.K."/>
            <person name="Metsa-Ketela M."/>
        </authorList>
    </citation>
    <scope>NUCLEOTIDE SEQUENCE [LARGE SCALE GENOMIC DNA]</scope>
    <source>
        <strain evidence="11 12">ATCC 15227</strain>
    </source>
</reference>
<feature type="region of interest" description="Disordered" evidence="8">
    <location>
        <begin position="353"/>
        <end position="389"/>
    </location>
</feature>
<dbReference type="Proteomes" id="UP000265325">
    <property type="component" value="Unassembled WGS sequence"/>
</dbReference>
<dbReference type="GO" id="GO:0005524">
    <property type="term" value="F:ATP binding"/>
    <property type="evidence" value="ECO:0007669"/>
    <property type="project" value="UniProtKB-UniRule"/>
</dbReference>
<name>A0A2P2GEG5_STREW</name>
<dbReference type="SMART" id="SM00220">
    <property type="entry name" value="S_TKc"/>
    <property type="match status" value="1"/>
</dbReference>
<feature type="compositionally biased region" description="Low complexity" evidence="8">
    <location>
        <begin position="368"/>
        <end position="379"/>
    </location>
</feature>
<dbReference type="EMBL" id="LAQS01000110">
    <property type="protein sequence ID" value="KKZ69155.1"/>
    <property type="molecule type" value="Genomic_DNA"/>
</dbReference>
<dbReference type="InterPro" id="IPR008271">
    <property type="entry name" value="Ser/Thr_kinase_AS"/>
</dbReference>
<dbReference type="PANTHER" id="PTHR43289">
    <property type="entry name" value="MITOGEN-ACTIVATED PROTEIN KINASE KINASE KINASE 20-RELATED"/>
    <property type="match status" value="1"/>
</dbReference>
<keyword evidence="6 7" id="KW-0067">ATP-binding</keyword>
<feature type="compositionally biased region" description="Pro residues" evidence="8">
    <location>
        <begin position="380"/>
        <end position="389"/>
    </location>
</feature>
<dbReference type="SUPFAM" id="SSF56112">
    <property type="entry name" value="Protein kinase-like (PK-like)"/>
    <property type="match status" value="1"/>
</dbReference>
<dbReference type="OrthoDB" id="9762169at2"/>
<keyword evidence="3" id="KW-0808">Transferase</keyword>
<feature type="region of interest" description="Disordered" evidence="8">
    <location>
        <begin position="248"/>
        <end position="331"/>
    </location>
</feature>
<feature type="binding site" evidence="7">
    <location>
        <position position="37"/>
    </location>
    <ligand>
        <name>ATP</name>
        <dbReference type="ChEBI" id="CHEBI:30616"/>
    </ligand>
</feature>
<dbReference type="EC" id="2.7.11.1" evidence="1"/>
<dbReference type="CDD" id="cd14014">
    <property type="entry name" value="STKc_PknB_like"/>
    <property type="match status" value="1"/>
</dbReference>
<feature type="compositionally biased region" description="Basic and acidic residues" evidence="8">
    <location>
        <begin position="248"/>
        <end position="263"/>
    </location>
</feature>
<evidence type="ECO:0000256" key="2">
    <source>
        <dbReference type="ARBA" id="ARBA00022527"/>
    </source>
</evidence>
<evidence type="ECO:0000256" key="9">
    <source>
        <dbReference type="SAM" id="Phobius"/>
    </source>
</evidence>
<gene>
    <name evidence="11" type="ORF">VO63_35785</name>
</gene>
<keyword evidence="9" id="KW-1133">Transmembrane helix</keyword>
<keyword evidence="4 7" id="KW-0547">Nucleotide-binding</keyword>
<sequence>MTVIAGRYRLLDVLGEGGMGTVWRARDEVLGREVAVKEVRAPAGLPAEDRERLYARLEREAWAAARVSHRSAVTVYDVVTEDGRPWIVMELVRGLTLAETLEAEGPLPPRRAALIGADVLAALRAAHGAGVLHRDVKPANVLLANDGRVVLTDFGIAAVAGTSPLTMTGELIGSPEYLAPERAMGRTPGLAADLWSLGVLLYAAVEGASPFRRGTALDTLRAVVDEEPAPPERAGALAPVIEGLLRKDPERRMSAEEAEERLRVIGAGGTPSAGPTRAETYGPFPAPLPEGPGGPGGGSGGSGGPHGPSGPATTPLPAPDGPRPGSGERRRGRAALVAGIAALLLVGGGLTYALLRDDGPAPPPAPPGTTSAPTTEAPTTTPPTTPATT</sequence>
<keyword evidence="5 11" id="KW-0418">Kinase</keyword>
<dbReference type="GO" id="GO:0004674">
    <property type="term" value="F:protein serine/threonine kinase activity"/>
    <property type="evidence" value="ECO:0007669"/>
    <property type="project" value="UniProtKB-KW"/>
</dbReference>
<comment type="caution">
    <text evidence="11">The sequence shown here is derived from an EMBL/GenBank/DDBJ whole genome shotgun (WGS) entry which is preliminary data.</text>
</comment>
<dbReference type="InterPro" id="IPR000719">
    <property type="entry name" value="Prot_kinase_dom"/>
</dbReference>
<evidence type="ECO:0000256" key="7">
    <source>
        <dbReference type="PROSITE-ProRule" id="PRU10141"/>
    </source>
</evidence>
<feature type="transmembrane region" description="Helical" evidence="9">
    <location>
        <begin position="334"/>
        <end position="355"/>
    </location>
</feature>
<evidence type="ECO:0000313" key="11">
    <source>
        <dbReference type="EMBL" id="KKZ69155.1"/>
    </source>
</evidence>
<evidence type="ECO:0000259" key="10">
    <source>
        <dbReference type="PROSITE" id="PS50011"/>
    </source>
</evidence>
<keyword evidence="9" id="KW-0472">Membrane</keyword>
<dbReference type="PROSITE" id="PS00108">
    <property type="entry name" value="PROTEIN_KINASE_ST"/>
    <property type="match status" value="1"/>
</dbReference>
<dbReference type="PRINTS" id="PR01217">
    <property type="entry name" value="PRICHEXTENSN"/>
</dbReference>
<evidence type="ECO:0000256" key="1">
    <source>
        <dbReference type="ARBA" id="ARBA00012513"/>
    </source>
</evidence>
<evidence type="ECO:0000256" key="6">
    <source>
        <dbReference type="ARBA" id="ARBA00022840"/>
    </source>
</evidence>
<dbReference type="RefSeq" id="WP_046912332.1">
    <property type="nucleotide sequence ID" value="NZ_LAQS01000110.1"/>
</dbReference>
<dbReference type="PROSITE" id="PS50011">
    <property type="entry name" value="PROTEIN_KINASE_DOM"/>
    <property type="match status" value="1"/>
</dbReference>
<dbReference type="Gene3D" id="1.10.510.10">
    <property type="entry name" value="Transferase(Phosphotransferase) domain 1"/>
    <property type="match status" value="1"/>
</dbReference>
<keyword evidence="2" id="KW-0723">Serine/threonine-protein kinase</keyword>
<dbReference type="PROSITE" id="PS00107">
    <property type="entry name" value="PROTEIN_KINASE_ATP"/>
    <property type="match status" value="1"/>
</dbReference>
<organism evidence="11 12">
    <name type="scientific">Streptomyces showdoensis</name>
    <dbReference type="NCBI Taxonomy" id="68268"/>
    <lineage>
        <taxon>Bacteria</taxon>
        <taxon>Bacillati</taxon>
        <taxon>Actinomycetota</taxon>
        <taxon>Actinomycetes</taxon>
        <taxon>Kitasatosporales</taxon>
        <taxon>Streptomycetaceae</taxon>
        <taxon>Streptomyces</taxon>
    </lineage>
</organism>
<accession>A0A2P2GEG5</accession>
<dbReference type="Pfam" id="PF00069">
    <property type="entry name" value="Pkinase"/>
    <property type="match status" value="1"/>
</dbReference>
<evidence type="ECO:0000256" key="8">
    <source>
        <dbReference type="SAM" id="MobiDB-lite"/>
    </source>
</evidence>
<keyword evidence="9" id="KW-0812">Transmembrane</keyword>
<dbReference type="PANTHER" id="PTHR43289:SF6">
    <property type="entry name" value="SERINE_THREONINE-PROTEIN KINASE NEKL-3"/>
    <property type="match status" value="1"/>
</dbReference>
<proteinExistence type="predicted"/>
<feature type="compositionally biased region" description="Gly residues" evidence="8">
    <location>
        <begin position="293"/>
        <end position="307"/>
    </location>
</feature>
<dbReference type="InterPro" id="IPR017441">
    <property type="entry name" value="Protein_kinase_ATP_BS"/>
</dbReference>
<feature type="domain" description="Protein kinase" evidence="10">
    <location>
        <begin position="8"/>
        <end position="264"/>
    </location>
</feature>
<evidence type="ECO:0000313" key="12">
    <source>
        <dbReference type="Proteomes" id="UP000265325"/>
    </source>
</evidence>
<evidence type="ECO:0000256" key="3">
    <source>
        <dbReference type="ARBA" id="ARBA00022679"/>
    </source>
</evidence>
<protein>
    <recommendedName>
        <fullName evidence="1">non-specific serine/threonine protein kinase</fullName>
        <ecNumber evidence="1">2.7.11.1</ecNumber>
    </recommendedName>
</protein>
<evidence type="ECO:0000256" key="4">
    <source>
        <dbReference type="ARBA" id="ARBA00022741"/>
    </source>
</evidence>
<keyword evidence="12" id="KW-1185">Reference proteome</keyword>
<evidence type="ECO:0000256" key="5">
    <source>
        <dbReference type="ARBA" id="ARBA00022777"/>
    </source>
</evidence>
<dbReference type="InterPro" id="IPR011009">
    <property type="entry name" value="Kinase-like_dom_sf"/>
</dbReference>
<dbReference type="Gene3D" id="3.30.200.20">
    <property type="entry name" value="Phosphorylase Kinase, domain 1"/>
    <property type="match status" value="1"/>
</dbReference>
<dbReference type="AlphaFoldDB" id="A0A2P2GEG5"/>
<feature type="non-terminal residue" evidence="11">
    <location>
        <position position="389"/>
    </location>
</feature>